<evidence type="ECO:0000313" key="2">
    <source>
        <dbReference type="EMBL" id="UVC18445.1"/>
    </source>
</evidence>
<evidence type="ECO:0000313" key="3">
    <source>
        <dbReference type="Proteomes" id="UP001058098"/>
    </source>
</evidence>
<organism evidence="2 3">
    <name type="scientific">Mesorhizobium onobrychidis</name>
    <dbReference type="NCBI Taxonomy" id="2775404"/>
    <lineage>
        <taxon>Bacteria</taxon>
        <taxon>Pseudomonadati</taxon>
        <taxon>Pseudomonadota</taxon>
        <taxon>Alphaproteobacteria</taxon>
        <taxon>Hyphomicrobiales</taxon>
        <taxon>Phyllobacteriaceae</taxon>
        <taxon>Mesorhizobium</taxon>
    </lineage>
</organism>
<protein>
    <submittedName>
        <fullName evidence="2">Uncharacterized protein</fullName>
    </submittedName>
</protein>
<evidence type="ECO:0000256" key="1">
    <source>
        <dbReference type="SAM" id="MobiDB-lite"/>
    </source>
</evidence>
<dbReference type="Proteomes" id="UP001058098">
    <property type="component" value="Chromosome"/>
</dbReference>
<reference evidence="2" key="1">
    <citation type="submission" date="2020-09" db="EMBL/GenBank/DDBJ databases">
        <title>Rhizobia associated with sainfoin plants.</title>
        <authorList>
            <person name="Asharfi S."/>
            <person name="Kuzmanovic N."/>
            <person name="Bunk B."/>
            <person name="Sproeer C."/>
            <person name="Becker M."/>
            <person name="Thuenen T."/>
        </authorList>
    </citation>
    <scope>NUCLEOTIDE SEQUENCE</scope>
    <source>
        <strain evidence="2">OM4</strain>
    </source>
</reference>
<name>A0ABY5R4L4_9HYPH</name>
<proteinExistence type="predicted"/>
<accession>A0ABY5R4L4</accession>
<keyword evidence="3" id="KW-1185">Reference proteome</keyword>
<dbReference type="EMBL" id="CP062229">
    <property type="protein sequence ID" value="UVC18445.1"/>
    <property type="molecule type" value="Genomic_DNA"/>
</dbReference>
<feature type="region of interest" description="Disordered" evidence="1">
    <location>
        <begin position="46"/>
        <end position="69"/>
    </location>
</feature>
<dbReference type="RefSeq" id="WP_258123332.1">
    <property type="nucleotide sequence ID" value="NZ_CP062229.1"/>
</dbReference>
<gene>
    <name evidence="2" type="ORF">IHQ72_16045</name>
</gene>
<sequence length="69" mass="7940">MAVRIKLPGGTLKMKVYRELRGRERSRRIPVVKIGSVYFTWWSNRPRPLIGQPGAPDDPDQPRATRLTP</sequence>